<evidence type="ECO:0000313" key="2">
    <source>
        <dbReference type="Proteomes" id="UP000790709"/>
    </source>
</evidence>
<organism evidence="1 2">
    <name type="scientific">Leucogyrophana mollusca</name>
    <dbReference type="NCBI Taxonomy" id="85980"/>
    <lineage>
        <taxon>Eukaryota</taxon>
        <taxon>Fungi</taxon>
        <taxon>Dikarya</taxon>
        <taxon>Basidiomycota</taxon>
        <taxon>Agaricomycotina</taxon>
        <taxon>Agaricomycetes</taxon>
        <taxon>Agaricomycetidae</taxon>
        <taxon>Boletales</taxon>
        <taxon>Boletales incertae sedis</taxon>
        <taxon>Leucogyrophana</taxon>
    </lineage>
</organism>
<protein>
    <submittedName>
        <fullName evidence="1">Uncharacterized protein</fullName>
    </submittedName>
</protein>
<dbReference type="Proteomes" id="UP000790709">
    <property type="component" value="Unassembled WGS sequence"/>
</dbReference>
<dbReference type="EMBL" id="MU266327">
    <property type="protein sequence ID" value="KAH7931416.1"/>
    <property type="molecule type" value="Genomic_DNA"/>
</dbReference>
<gene>
    <name evidence="1" type="ORF">BV22DRAFT_998586</name>
</gene>
<name>A0ACB8C037_9AGAM</name>
<comment type="caution">
    <text evidence="1">The sequence shown here is derived from an EMBL/GenBank/DDBJ whole genome shotgun (WGS) entry which is preliminary data.</text>
</comment>
<evidence type="ECO:0000313" key="1">
    <source>
        <dbReference type="EMBL" id="KAH7931416.1"/>
    </source>
</evidence>
<reference evidence="1" key="1">
    <citation type="journal article" date="2021" name="New Phytol.">
        <title>Evolutionary innovations through gain and loss of genes in the ectomycorrhizal Boletales.</title>
        <authorList>
            <person name="Wu G."/>
            <person name="Miyauchi S."/>
            <person name="Morin E."/>
            <person name="Kuo A."/>
            <person name="Drula E."/>
            <person name="Varga T."/>
            <person name="Kohler A."/>
            <person name="Feng B."/>
            <person name="Cao Y."/>
            <person name="Lipzen A."/>
            <person name="Daum C."/>
            <person name="Hundley H."/>
            <person name="Pangilinan J."/>
            <person name="Johnson J."/>
            <person name="Barry K."/>
            <person name="LaButti K."/>
            <person name="Ng V."/>
            <person name="Ahrendt S."/>
            <person name="Min B."/>
            <person name="Choi I.G."/>
            <person name="Park H."/>
            <person name="Plett J.M."/>
            <person name="Magnuson J."/>
            <person name="Spatafora J.W."/>
            <person name="Nagy L.G."/>
            <person name="Henrissat B."/>
            <person name="Grigoriev I.V."/>
            <person name="Yang Z.L."/>
            <person name="Xu J."/>
            <person name="Martin F.M."/>
        </authorList>
    </citation>
    <scope>NUCLEOTIDE SEQUENCE</scope>
    <source>
        <strain evidence="1">KUC20120723A-06</strain>
    </source>
</reference>
<accession>A0ACB8C037</accession>
<proteinExistence type="predicted"/>
<keyword evidence="2" id="KW-1185">Reference proteome</keyword>
<sequence>MTGHDFIPGVIGSLVVPTEFSHYERIADSDTTIRLERWKGDARIYLSQVQDLVDRGEHLQLSLKNQADIVTAVAAFDGQGSWISEPLRKLATKILEAFSEPTDSMLEQILSQNVKPVFRSNPHPYLSEATGRKLPRAAGGPMASQDAYEDQTWKSRPGISNVISWCIGNASSRSYESLWHLIIPPVMTFLDDYEARYKLCGIQLASNMLKSVPRELLRRTGVDGLLLRSLLSTLNHLRNPETPSLIRAAVPATLSLIHGTTAPGSSQRFEQLCSLLGDGIIGGVWIYAYADPDTIEASIDVLPDIIITLGIGAARYLKALIPQLVHPLIPVPLTQPSGPMQLAALRALGTVIDVCAPRMCKWKCTILEGVGKCWVSLVDSGAEDEKAYAVKVALRDTCAKLAIACPTIVEGEYSQMVAFDPILFKGLVIPLEHVESQ</sequence>